<dbReference type="Proteomes" id="UP000664534">
    <property type="component" value="Unassembled WGS sequence"/>
</dbReference>
<organism evidence="1 2">
    <name type="scientific">Imshaugia aleurites</name>
    <dbReference type="NCBI Taxonomy" id="172621"/>
    <lineage>
        <taxon>Eukaryota</taxon>
        <taxon>Fungi</taxon>
        <taxon>Dikarya</taxon>
        <taxon>Ascomycota</taxon>
        <taxon>Pezizomycotina</taxon>
        <taxon>Lecanoromycetes</taxon>
        <taxon>OSLEUM clade</taxon>
        <taxon>Lecanoromycetidae</taxon>
        <taxon>Lecanorales</taxon>
        <taxon>Lecanorineae</taxon>
        <taxon>Parmeliaceae</taxon>
        <taxon>Imshaugia</taxon>
    </lineage>
</organism>
<proteinExistence type="predicted"/>
<evidence type="ECO:0008006" key="3">
    <source>
        <dbReference type="Google" id="ProtNLM"/>
    </source>
</evidence>
<keyword evidence="2" id="KW-1185">Reference proteome</keyword>
<dbReference type="Gene3D" id="3.40.50.150">
    <property type="entry name" value="Vaccinia Virus protein VP39"/>
    <property type="match status" value="1"/>
</dbReference>
<protein>
    <recommendedName>
        <fullName evidence="3">Methyltransferase domain-containing protein</fullName>
    </recommendedName>
</protein>
<evidence type="ECO:0000313" key="2">
    <source>
        <dbReference type="Proteomes" id="UP000664534"/>
    </source>
</evidence>
<accession>A0A8H3I6X2</accession>
<name>A0A8H3I6X2_9LECA</name>
<reference evidence="1" key="1">
    <citation type="submission" date="2021-03" db="EMBL/GenBank/DDBJ databases">
        <authorList>
            <person name="Tagirdzhanova G."/>
        </authorList>
    </citation>
    <scope>NUCLEOTIDE SEQUENCE</scope>
</reference>
<dbReference type="AlphaFoldDB" id="A0A8H3I6X2"/>
<dbReference type="SUPFAM" id="SSF53335">
    <property type="entry name" value="S-adenosyl-L-methionine-dependent methyltransferases"/>
    <property type="match status" value="1"/>
</dbReference>
<evidence type="ECO:0000313" key="1">
    <source>
        <dbReference type="EMBL" id="CAF9909655.1"/>
    </source>
</evidence>
<dbReference type="InterPro" id="IPR029063">
    <property type="entry name" value="SAM-dependent_MTases_sf"/>
</dbReference>
<comment type="caution">
    <text evidence="1">The sequence shown here is derived from an EMBL/GenBank/DDBJ whole genome shotgun (WGS) entry which is preliminary data.</text>
</comment>
<dbReference type="OrthoDB" id="417697at2759"/>
<dbReference type="EMBL" id="CAJPDT010000006">
    <property type="protein sequence ID" value="CAF9909655.1"/>
    <property type="molecule type" value="Genomic_DNA"/>
</dbReference>
<sequence>MKEEYGGLLHQHIPVDGKGNLKIADIGTGTWSETPLPIWPIELSRQLPPTASIDAVDLSLAQCPPEAWLPKNVTLIAHDAFLPFPESMVGKYDIVHIQLFACIVKGNDPAPLVRDLMSLLKPGDYLQRNDVDIDAQRLVSVSESSQSTTKPTHDMMALMAKPRNSSVFK</sequence>
<gene>
    <name evidence="1" type="ORF">IMSHALPRED_008434</name>
</gene>